<dbReference type="EMBL" id="JAZBJP010000270">
    <property type="protein sequence ID" value="MEE4425675.1"/>
    <property type="molecule type" value="Genomic_DNA"/>
</dbReference>
<comment type="caution">
    <text evidence="1">The sequence shown here is derived from an EMBL/GenBank/DDBJ whole genome shotgun (WGS) entry which is preliminary data.</text>
</comment>
<dbReference type="Proteomes" id="UP001307760">
    <property type="component" value="Unassembled WGS sequence"/>
</dbReference>
<accession>A0ABU7P3F6</accession>
<keyword evidence="2" id="KW-1185">Reference proteome</keyword>
<evidence type="ECO:0000313" key="1">
    <source>
        <dbReference type="EMBL" id="MEE4425675.1"/>
    </source>
</evidence>
<reference evidence="1 2" key="1">
    <citation type="submission" date="2023-12" db="EMBL/GenBank/DDBJ databases">
        <title>30 novel species of actinomycetes from the DSMZ collection.</title>
        <authorList>
            <person name="Nouioui I."/>
        </authorList>
    </citation>
    <scope>NUCLEOTIDE SEQUENCE [LARGE SCALE GENOMIC DNA]</scope>
    <source>
        <strain evidence="1 2">DSM 41528</strain>
    </source>
</reference>
<gene>
    <name evidence="1" type="ORF">V2J85_41180</name>
</gene>
<evidence type="ECO:0000313" key="2">
    <source>
        <dbReference type="Proteomes" id="UP001307760"/>
    </source>
</evidence>
<protein>
    <submittedName>
        <fullName evidence="1">Ig-like domain repeat protein</fullName>
    </submittedName>
</protein>
<name>A0ABU7P3F6_9ACTN</name>
<organism evidence="1 2">
    <name type="scientific">Streptomyces bugieae</name>
    <dbReference type="NCBI Taxonomy" id="3098223"/>
    <lineage>
        <taxon>Bacteria</taxon>
        <taxon>Bacillati</taxon>
        <taxon>Actinomycetota</taxon>
        <taxon>Actinomycetes</taxon>
        <taxon>Kitasatosporales</taxon>
        <taxon>Streptomycetaceae</taxon>
        <taxon>Streptomyces</taxon>
    </lineage>
</organism>
<sequence length="64" mass="6310">MTTNGLVTAGTYSVTATYSGDPNFTGSVGTDTQTVTQAATTTTVSSSPDPSVVGQSVTFTATVA</sequence>
<feature type="non-terminal residue" evidence="1">
    <location>
        <position position="64"/>
    </location>
</feature>
<proteinExistence type="predicted"/>